<dbReference type="GO" id="GO:0019684">
    <property type="term" value="P:photosynthesis, light reaction"/>
    <property type="evidence" value="ECO:0007669"/>
    <property type="project" value="InterPro"/>
</dbReference>
<dbReference type="EMBL" id="AUVB01000075">
    <property type="protein sequence ID" value="KGE03024.1"/>
    <property type="molecule type" value="Genomic_DNA"/>
</dbReference>
<dbReference type="HOGENOM" id="CLU_202473_0_0_6"/>
<evidence type="ECO:0000256" key="11">
    <source>
        <dbReference type="ARBA" id="ARBA00022991"/>
    </source>
</evidence>
<evidence type="ECO:0000313" key="17">
    <source>
        <dbReference type="Proteomes" id="UP000029640"/>
    </source>
</evidence>
<dbReference type="SUPFAM" id="SSF56918">
    <property type="entry name" value="Light-harvesting complex subunits"/>
    <property type="match status" value="1"/>
</dbReference>
<keyword evidence="7" id="KW-0479">Metal-binding</keyword>
<gene>
    <name evidence="16" type="ORF">HRUBRA_02397</name>
</gene>
<evidence type="ECO:0000256" key="3">
    <source>
        <dbReference type="ARBA" id="ARBA00022475"/>
    </source>
</evidence>
<dbReference type="GO" id="GO:0030077">
    <property type="term" value="C:plasma membrane light-harvesting complex"/>
    <property type="evidence" value="ECO:0007669"/>
    <property type="project" value="InterPro"/>
</dbReference>
<dbReference type="STRING" id="1265313.HRUBRA_02397"/>
<keyword evidence="5" id="KW-0042">Antenna complex</keyword>
<dbReference type="OrthoDB" id="7065223at2"/>
<keyword evidence="11" id="KW-0157">Chromophore</keyword>
<dbReference type="InterPro" id="IPR018332">
    <property type="entry name" value="Antenna_alpha"/>
</dbReference>
<keyword evidence="13" id="KW-0437">Light-harvesting polypeptide</keyword>
<dbReference type="GO" id="GO:0005886">
    <property type="term" value="C:plasma membrane"/>
    <property type="evidence" value="ECO:0007669"/>
    <property type="project" value="UniProtKB-SubCell"/>
</dbReference>
<comment type="caution">
    <text evidence="16">The sequence shown here is derived from an EMBL/GenBank/DDBJ whole genome shotgun (WGS) entry which is preliminary data.</text>
</comment>
<evidence type="ECO:0000256" key="5">
    <source>
        <dbReference type="ARBA" id="ARBA00022549"/>
    </source>
</evidence>
<evidence type="ECO:0000256" key="12">
    <source>
        <dbReference type="ARBA" id="ARBA00023136"/>
    </source>
</evidence>
<evidence type="ECO:0000256" key="2">
    <source>
        <dbReference type="ARBA" id="ARBA00004236"/>
    </source>
</evidence>
<keyword evidence="3" id="KW-1003">Cell membrane</keyword>
<proteinExistence type="predicted"/>
<keyword evidence="8" id="KW-0460">Magnesium</keyword>
<evidence type="ECO:0000313" key="16">
    <source>
        <dbReference type="EMBL" id="KGE03024.1"/>
    </source>
</evidence>
<dbReference type="Proteomes" id="UP000029640">
    <property type="component" value="Unassembled WGS sequence"/>
</dbReference>
<dbReference type="AlphaFoldDB" id="A0A095WWK3"/>
<dbReference type="GO" id="GO:0046872">
    <property type="term" value="F:metal ion binding"/>
    <property type="evidence" value="ECO:0007669"/>
    <property type="project" value="UniProtKB-KW"/>
</dbReference>
<evidence type="ECO:0000256" key="6">
    <source>
        <dbReference type="ARBA" id="ARBA00022692"/>
    </source>
</evidence>
<keyword evidence="10 14" id="KW-1133">Transmembrane helix</keyword>
<dbReference type="Gene3D" id="4.10.220.20">
    <property type="entry name" value="Light-harvesting complex"/>
    <property type="match status" value="1"/>
</dbReference>
<evidence type="ECO:0000256" key="13">
    <source>
        <dbReference type="ARBA" id="ARBA00023243"/>
    </source>
</evidence>
<reference evidence="16 17" key="1">
    <citation type="journal article" date="2014" name="Genome Announc.">
        <title>Genome Sequence of Gammaproteobacterial Pseudohaliea rubra Type Strain DSM 19751, Isolated from Coastal Seawater of the Mediterranean Sea.</title>
        <authorList>
            <person name="Spring S."/>
            <person name="Fiebig A."/>
            <person name="Riedel T."/>
            <person name="Goker M."/>
            <person name="Klenk H.P."/>
        </authorList>
    </citation>
    <scope>NUCLEOTIDE SEQUENCE [LARGE SCALE GENOMIC DNA]</scope>
    <source>
        <strain evidence="16 17">DSM 19751</strain>
    </source>
</reference>
<evidence type="ECO:0000256" key="10">
    <source>
        <dbReference type="ARBA" id="ARBA00022989"/>
    </source>
</evidence>
<keyword evidence="6 14" id="KW-0812">Transmembrane</keyword>
<evidence type="ECO:0000256" key="7">
    <source>
        <dbReference type="ARBA" id="ARBA00022723"/>
    </source>
</evidence>
<comment type="subcellular location">
    <subcellularLocation>
        <location evidence="2">Cell membrane</location>
    </subcellularLocation>
</comment>
<dbReference type="InterPro" id="IPR000066">
    <property type="entry name" value="Antenna_a/b"/>
</dbReference>
<dbReference type="RefSeq" id="WP_035517903.1">
    <property type="nucleotide sequence ID" value="NZ_KN234792.1"/>
</dbReference>
<accession>A0A095WWK3</accession>
<evidence type="ECO:0000256" key="8">
    <source>
        <dbReference type="ARBA" id="ARBA00022842"/>
    </source>
</evidence>
<keyword evidence="17" id="KW-1185">Reference proteome</keyword>
<feature type="domain" description="Antenna complex alpha/beta subunit" evidence="15">
    <location>
        <begin position="4"/>
        <end position="38"/>
    </location>
</feature>
<evidence type="ECO:0000259" key="15">
    <source>
        <dbReference type="Pfam" id="PF00556"/>
    </source>
</evidence>
<dbReference type="InterPro" id="IPR035889">
    <property type="entry name" value="Light-harvesting_complex"/>
</dbReference>
<keyword evidence="4" id="KW-0148">Chlorophyll</keyword>
<feature type="transmembrane region" description="Helical" evidence="14">
    <location>
        <begin position="14"/>
        <end position="35"/>
    </location>
</feature>
<protein>
    <submittedName>
        <fullName evidence="16">Light-harvesting LHII, alpha subunit A</fullName>
    </submittedName>
</protein>
<dbReference type="PATRIC" id="fig|1265313.6.peg.2367"/>
<evidence type="ECO:0000256" key="9">
    <source>
        <dbReference type="ARBA" id="ARBA00022956"/>
    </source>
</evidence>
<comment type="function">
    <text evidence="1">Antenna complexes are light-harvesting systems, which transfer the excitation energy to the reaction centers.</text>
</comment>
<name>A0A095WWK3_9GAMM</name>
<dbReference type="Pfam" id="PF00556">
    <property type="entry name" value="LHC"/>
    <property type="match status" value="1"/>
</dbReference>
<dbReference type="GO" id="GO:0042314">
    <property type="term" value="F:bacteriochlorophyll binding"/>
    <property type="evidence" value="ECO:0007669"/>
    <property type="project" value="UniProtKB-KW"/>
</dbReference>
<dbReference type="eggNOG" id="ENOG5033EHH">
    <property type="taxonomic scope" value="Bacteria"/>
</dbReference>
<keyword evidence="12 14" id="KW-0472">Membrane</keyword>
<evidence type="ECO:0000256" key="1">
    <source>
        <dbReference type="ARBA" id="ARBA00002455"/>
    </source>
</evidence>
<sequence length="48" mass="5163">MNQGRIWCVVNPTIGLPLFLGSVAIISMLVHHAVLNNTSYMAAFFAGS</sequence>
<keyword evidence="9" id="KW-0076">Bacteriochlorophyll</keyword>
<evidence type="ECO:0000256" key="14">
    <source>
        <dbReference type="SAM" id="Phobius"/>
    </source>
</evidence>
<organism evidence="16 17">
    <name type="scientific">Pseudohaliea rubra DSM 19751</name>
    <dbReference type="NCBI Taxonomy" id="1265313"/>
    <lineage>
        <taxon>Bacteria</taxon>
        <taxon>Pseudomonadati</taxon>
        <taxon>Pseudomonadota</taxon>
        <taxon>Gammaproteobacteria</taxon>
        <taxon>Cellvibrionales</taxon>
        <taxon>Halieaceae</taxon>
        <taxon>Pseudohaliea</taxon>
    </lineage>
</organism>
<evidence type="ECO:0000256" key="4">
    <source>
        <dbReference type="ARBA" id="ARBA00022494"/>
    </source>
</evidence>
<dbReference type="PRINTS" id="PR00673">
    <property type="entry name" value="LIGHTHARVSTA"/>
</dbReference>